<protein>
    <submittedName>
        <fullName evidence="2">Uncharacterized protein</fullName>
    </submittedName>
</protein>
<proteinExistence type="predicted"/>
<name>A0A7I8IJT9_SPIIN</name>
<evidence type="ECO:0000256" key="1">
    <source>
        <dbReference type="SAM" id="MobiDB-lite"/>
    </source>
</evidence>
<gene>
    <name evidence="2" type="ORF">SI7747_04004470</name>
</gene>
<evidence type="ECO:0000313" key="3">
    <source>
        <dbReference type="Proteomes" id="UP001189122"/>
    </source>
</evidence>
<dbReference type="AlphaFoldDB" id="A0A7I8IJT9"/>
<dbReference type="Proteomes" id="UP001189122">
    <property type="component" value="Unassembled WGS sequence"/>
</dbReference>
<dbReference type="EMBL" id="LR743591">
    <property type="protein sequence ID" value="CAA2618303.1"/>
    <property type="molecule type" value="Genomic_DNA"/>
</dbReference>
<dbReference type="EMBL" id="CACRZD030000004">
    <property type="protein sequence ID" value="CAA6658020.1"/>
    <property type="molecule type" value="Genomic_DNA"/>
</dbReference>
<feature type="region of interest" description="Disordered" evidence="1">
    <location>
        <begin position="42"/>
        <end position="63"/>
    </location>
</feature>
<evidence type="ECO:0000313" key="2">
    <source>
        <dbReference type="EMBL" id="CAA2618303.1"/>
    </source>
</evidence>
<reference evidence="2 3" key="1">
    <citation type="submission" date="2019-12" db="EMBL/GenBank/DDBJ databases">
        <authorList>
            <person name="Scholz U."/>
            <person name="Mascher M."/>
            <person name="Fiebig A."/>
        </authorList>
    </citation>
    <scope>NUCLEOTIDE SEQUENCE</scope>
</reference>
<organism evidence="2">
    <name type="scientific">Spirodela intermedia</name>
    <name type="common">Intermediate duckweed</name>
    <dbReference type="NCBI Taxonomy" id="51605"/>
    <lineage>
        <taxon>Eukaryota</taxon>
        <taxon>Viridiplantae</taxon>
        <taxon>Streptophyta</taxon>
        <taxon>Embryophyta</taxon>
        <taxon>Tracheophyta</taxon>
        <taxon>Spermatophyta</taxon>
        <taxon>Magnoliopsida</taxon>
        <taxon>Liliopsida</taxon>
        <taxon>Araceae</taxon>
        <taxon>Lemnoideae</taxon>
        <taxon>Spirodela</taxon>
    </lineage>
</organism>
<keyword evidence="3" id="KW-1185">Reference proteome</keyword>
<sequence length="63" mass="7325">MDECIKEIRTINEFCPEDIIAQVRSHETMMTFKQQRAKNAITFPPEANQVQSSSSSTHDKNRR</sequence>
<accession>A0A7I8IJT9</accession>